<comment type="caution">
    <text evidence="5">The sequence shown here is derived from an EMBL/GenBank/DDBJ whole genome shotgun (WGS) entry which is preliminary data.</text>
</comment>
<dbReference type="Gene3D" id="3.40.50.720">
    <property type="entry name" value="NAD(P)-binding Rossmann-like Domain"/>
    <property type="match status" value="1"/>
</dbReference>
<dbReference type="CDD" id="cd05233">
    <property type="entry name" value="SDR_c"/>
    <property type="match status" value="1"/>
</dbReference>
<feature type="transmembrane region" description="Helical" evidence="3">
    <location>
        <begin position="278"/>
        <end position="297"/>
    </location>
</feature>
<dbReference type="EMBL" id="BJYZ01000007">
    <property type="protein sequence ID" value="GEO37623.1"/>
    <property type="molecule type" value="Genomic_DNA"/>
</dbReference>
<dbReference type="PROSITE" id="PS00061">
    <property type="entry name" value="ADH_SHORT"/>
    <property type="match status" value="1"/>
</dbReference>
<evidence type="ECO:0000313" key="6">
    <source>
        <dbReference type="Proteomes" id="UP000321523"/>
    </source>
</evidence>
<dbReference type="RefSeq" id="WP_063772204.1">
    <property type="nucleotide sequence ID" value="NZ_BJYZ01000007.1"/>
</dbReference>
<dbReference type="GO" id="GO:0016491">
    <property type="term" value="F:oxidoreductase activity"/>
    <property type="evidence" value="ECO:0007669"/>
    <property type="project" value="UniProtKB-KW"/>
</dbReference>
<reference evidence="5 6" key="1">
    <citation type="submission" date="2019-07" db="EMBL/GenBank/DDBJ databases">
        <title>Whole genome shotgun sequence of Skermanella aerolata NBRC 106429.</title>
        <authorList>
            <person name="Hosoyama A."/>
            <person name="Uohara A."/>
            <person name="Ohji S."/>
            <person name="Ichikawa N."/>
        </authorList>
    </citation>
    <scope>NUCLEOTIDE SEQUENCE [LARGE SCALE GENOMIC DNA]</scope>
    <source>
        <strain evidence="5 6">NBRC 106429</strain>
    </source>
</reference>
<name>A0A512DMB9_9PROT</name>
<evidence type="ECO:0000256" key="1">
    <source>
        <dbReference type="ARBA" id="ARBA00006484"/>
    </source>
</evidence>
<gene>
    <name evidence="5" type="ORF">SAE02_17710</name>
</gene>
<dbReference type="SMART" id="SM00822">
    <property type="entry name" value="PKS_KR"/>
    <property type="match status" value="1"/>
</dbReference>
<dbReference type="InterPro" id="IPR036291">
    <property type="entry name" value="NAD(P)-bd_dom_sf"/>
</dbReference>
<keyword evidence="6" id="KW-1185">Reference proteome</keyword>
<keyword evidence="3" id="KW-1133">Transmembrane helix</keyword>
<keyword evidence="3" id="KW-0812">Transmembrane</keyword>
<dbReference type="GO" id="GO:0016020">
    <property type="term" value="C:membrane"/>
    <property type="evidence" value="ECO:0007669"/>
    <property type="project" value="TreeGrafter"/>
</dbReference>
<dbReference type="PANTHER" id="PTHR44196">
    <property type="entry name" value="DEHYDROGENASE/REDUCTASE SDR FAMILY MEMBER 7B"/>
    <property type="match status" value="1"/>
</dbReference>
<dbReference type="PANTHER" id="PTHR44196:SF2">
    <property type="entry name" value="SHORT-CHAIN DEHYDROGENASE-RELATED"/>
    <property type="match status" value="1"/>
</dbReference>
<dbReference type="OrthoDB" id="8477999at2"/>
<dbReference type="InterPro" id="IPR002347">
    <property type="entry name" value="SDR_fam"/>
</dbReference>
<evidence type="ECO:0000259" key="4">
    <source>
        <dbReference type="SMART" id="SM00822"/>
    </source>
</evidence>
<accession>A0A512DMB9</accession>
<dbReference type="Proteomes" id="UP000321523">
    <property type="component" value="Unassembled WGS sequence"/>
</dbReference>
<dbReference type="AlphaFoldDB" id="A0A512DMB9"/>
<evidence type="ECO:0000256" key="3">
    <source>
        <dbReference type="SAM" id="Phobius"/>
    </source>
</evidence>
<protein>
    <submittedName>
        <fullName evidence="5">Oxidoreductase</fullName>
    </submittedName>
</protein>
<proteinExistence type="inferred from homology"/>
<dbReference type="InterPro" id="IPR057326">
    <property type="entry name" value="KR_dom"/>
</dbReference>
<evidence type="ECO:0000313" key="5">
    <source>
        <dbReference type="EMBL" id="GEO37623.1"/>
    </source>
</evidence>
<keyword evidence="3" id="KW-0472">Membrane</keyword>
<dbReference type="InterPro" id="IPR020904">
    <property type="entry name" value="Sc_DH/Rdtase_CS"/>
</dbReference>
<feature type="domain" description="Ketoreductase" evidence="4">
    <location>
        <begin position="5"/>
        <end position="190"/>
    </location>
</feature>
<dbReference type="Pfam" id="PF00106">
    <property type="entry name" value="adh_short"/>
    <property type="match status" value="1"/>
</dbReference>
<dbReference type="PRINTS" id="PR00081">
    <property type="entry name" value="GDHRDH"/>
</dbReference>
<comment type="similarity">
    <text evidence="1">Belongs to the short-chain dehydrogenases/reductases (SDR) family.</text>
</comment>
<organism evidence="5 6">
    <name type="scientific">Skermanella aerolata</name>
    <dbReference type="NCBI Taxonomy" id="393310"/>
    <lineage>
        <taxon>Bacteria</taxon>
        <taxon>Pseudomonadati</taxon>
        <taxon>Pseudomonadota</taxon>
        <taxon>Alphaproteobacteria</taxon>
        <taxon>Rhodospirillales</taxon>
        <taxon>Azospirillaceae</taxon>
        <taxon>Skermanella</taxon>
    </lineage>
</organism>
<sequence>MNTQRLAVITGGSSGIGLELARRFGRHGYDLVIGGQDSPKLEGAAALLRRETGREVWTAPADLAQSDGVERFYERVREIGRPVDAFCANAGVGVGGGDFSQTDLDAELRLIDLDVRSQVHLTKLIVRDMVARGSGRILFTSSISALMPGPFEAVYSASKMFIRSFAEALRNEMAPKGIVVTALLPGPTDTDFFHRAGMDGTPVGDGAKDDPAEVARQGFEALMADRHHVIAESLKTKIQAAATNLMSDPMLAQVHRRMSEPKAARRQASSRQASSGSLVFMGTSLALVALLTTAAIVKPGRRMAGDARDGHYRS</sequence>
<dbReference type="SUPFAM" id="SSF51735">
    <property type="entry name" value="NAD(P)-binding Rossmann-fold domains"/>
    <property type="match status" value="1"/>
</dbReference>
<evidence type="ECO:0000256" key="2">
    <source>
        <dbReference type="ARBA" id="ARBA00023002"/>
    </source>
</evidence>
<keyword evidence="2" id="KW-0560">Oxidoreductase</keyword>